<protein>
    <submittedName>
        <fullName evidence="5">ABC transporter substrate-binding protein</fullName>
    </submittedName>
</protein>
<evidence type="ECO:0000259" key="4">
    <source>
        <dbReference type="SMART" id="SM00062"/>
    </source>
</evidence>
<evidence type="ECO:0000313" key="5">
    <source>
        <dbReference type="EMBL" id="BDR54982.1"/>
    </source>
</evidence>
<feature type="chain" id="PRO_5047317169" evidence="3">
    <location>
        <begin position="19"/>
        <end position="312"/>
    </location>
</feature>
<gene>
    <name evidence="5" type="ORF">KIMH_10930</name>
</gene>
<dbReference type="RefSeq" id="WP_317642484.1">
    <property type="nucleotide sequence ID" value="NZ_AP026800.1"/>
</dbReference>
<dbReference type="CDD" id="cd01004">
    <property type="entry name" value="PBP2_MidA_like"/>
    <property type="match status" value="1"/>
</dbReference>
<dbReference type="SUPFAM" id="SSF53850">
    <property type="entry name" value="Periplasmic binding protein-like II"/>
    <property type="match status" value="1"/>
</dbReference>
<reference evidence="5 6" key="1">
    <citation type="journal article" date="2023" name="Microbiol. Spectr.">
        <title>Symbiosis of Carpenter Bees with Uncharacterized Lactic Acid Bacteria Showing NAD Auxotrophy.</title>
        <authorList>
            <person name="Kawasaki S."/>
            <person name="Ozawa K."/>
            <person name="Mori T."/>
            <person name="Yamamoto A."/>
            <person name="Ito M."/>
            <person name="Ohkuma M."/>
            <person name="Sakamoto M."/>
            <person name="Matsutani M."/>
        </authorList>
    </citation>
    <scope>NUCLEOTIDE SEQUENCE [LARGE SCALE GENOMIC DNA]</scope>
    <source>
        <strain evidence="5 6">KimH</strain>
    </source>
</reference>
<keyword evidence="1 3" id="KW-0732">Signal</keyword>
<evidence type="ECO:0000256" key="1">
    <source>
        <dbReference type="ARBA" id="ARBA00022729"/>
    </source>
</evidence>
<dbReference type="PANTHER" id="PTHR35936">
    <property type="entry name" value="MEMBRANE-BOUND LYTIC MUREIN TRANSGLYCOSYLASE F"/>
    <property type="match status" value="1"/>
</dbReference>
<keyword evidence="6" id="KW-1185">Reference proteome</keyword>
<evidence type="ECO:0000313" key="6">
    <source>
        <dbReference type="Proteomes" id="UP001321748"/>
    </source>
</evidence>
<feature type="domain" description="Solute-binding protein family 3/N-terminal" evidence="4">
    <location>
        <begin position="71"/>
        <end position="298"/>
    </location>
</feature>
<feature type="signal peptide" evidence="3">
    <location>
        <begin position="1"/>
        <end position="18"/>
    </location>
</feature>
<dbReference type="Gene3D" id="3.40.190.10">
    <property type="entry name" value="Periplasmic binding protein-like II"/>
    <property type="match status" value="2"/>
</dbReference>
<accession>A0ABN6SI55</accession>
<dbReference type="EMBL" id="AP026800">
    <property type="protein sequence ID" value="BDR54982.1"/>
    <property type="molecule type" value="Genomic_DNA"/>
</dbReference>
<organism evidence="5 6">
    <name type="scientific">Bombiscardovia apis</name>
    <dbReference type="NCBI Taxonomy" id="2932182"/>
    <lineage>
        <taxon>Bacteria</taxon>
        <taxon>Bacillati</taxon>
        <taxon>Actinomycetota</taxon>
        <taxon>Actinomycetes</taxon>
        <taxon>Bifidobacteriales</taxon>
        <taxon>Bifidobacteriaceae</taxon>
        <taxon>Bombiscardovia</taxon>
    </lineage>
</organism>
<name>A0ABN6SI55_9BIFI</name>
<sequence>MKSYKALGAAVISVVLLAGLGACGTTDEPASQESGKDSAASSHPAPFDVSGIKKDDAIAALVPKSVSDDGMFTVGMETTYAPGEFVGKDGKTPIGYDVDLSNALAQVIGLKPKMASASFDAIIPAIGSKYDAGISSFTITKEREQAVDFVSAFKAGTAFAVQKGNPKNLNDSDLCGSKIGVQTGTMEEQAADKLAKDCKAQGKKDIEVQSYKLQTDAATAVMTGKIDVFYADSQVTGYAIKQTDGKLEQLGKDSDVVLQGIAIKKGDKQMVETMQKAMQKLIDDGTYSKIMEHWGVQSGAIDKAEINPEVAD</sequence>
<evidence type="ECO:0000256" key="2">
    <source>
        <dbReference type="SAM" id="MobiDB-lite"/>
    </source>
</evidence>
<dbReference type="InterPro" id="IPR001638">
    <property type="entry name" value="Solute-binding_3/MltF_N"/>
</dbReference>
<evidence type="ECO:0000256" key="3">
    <source>
        <dbReference type="SAM" id="SignalP"/>
    </source>
</evidence>
<proteinExistence type="predicted"/>
<feature type="region of interest" description="Disordered" evidence="2">
    <location>
        <begin position="26"/>
        <end position="48"/>
    </location>
</feature>
<dbReference type="SMART" id="SM00062">
    <property type="entry name" value="PBPb"/>
    <property type="match status" value="1"/>
</dbReference>
<dbReference type="PROSITE" id="PS51257">
    <property type="entry name" value="PROKAR_LIPOPROTEIN"/>
    <property type="match status" value="1"/>
</dbReference>
<dbReference type="PANTHER" id="PTHR35936:SF17">
    <property type="entry name" value="ARGININE-BINDING EXTRACELLULAR PROTEIN ARTP"/>
    <property type="match status" value="1"/>
</dbReference>
<dbReference type="Pfam" id="PF00497">
    <property type="entry name" value="SBP_bac_3"/>
    <property type="match status" value="1"/>
</dbReference>
<dbReference type="Proteomes" id="UP001321748">
    <property type="component" value="Chromosome"/>
</dbReference>